<keyword evidence="3" id="KW-1185">Reference proteome</keyword>
<feature type="region of interest" description="Disordered" evidence="1">
    <location>
        <begin position="83"/>
        <end position="102"/>
    </location>
</feature>
<evidence type="ECO:0000313" key="3">
    <source>
        <dbReference type="Proteomes" id="UP001239213"/>
    </source>
</evidence>
<dbReference type="Proteomes" id="UP001239213">
    <property type="component" value="Unassembled WGS sequence"/>
</dbReference>
<evidence type="ECO:0000313" key="2">
    <source>
        <dbReference type="EMBL" id="KAK1462873.1"/>
    </source>
</evidence>
<gene>
    <name evidence="2" type="ORF">CCUS01_08465</name>
</gene>
<sequence>MHARPNRSADGIFATGFSFAPAGPKAYRSWDVYLRYDIHLPNFEINFTVVLHANVASAVPPSNAGQTTRDLIRKAADSPSCLEPSTFPGYGQQQRHSHTEGSFGEAANLRARCRIVGVAWRRPQLVTKCLPTTSNLEDSITTFVGFPAAGAVFGDIILFTAPSILSTSRHASSRISDSVTFPASKLYLGELPKLTPEFAQAVTRRYVKWMPDFPFYSIFSTLLKRMLSRSSFIPTSYVMRPSAPRWPASFLRGASGDENAISYFHRVIRVEFCSVFASLSLRVISRVTEWVHFSSGQREVRMSKYLLSHDS</sequence>
<name>A0AAI9UQY8_9PEZI</name>
<accession>A0AAI9UQY8</accession>
<protein>
    <submittedName>
        <fullName evidence="2">Uncharacterized protein</fullName>
    </submittedName>
</protein>
<proteinExistence type="predicted"/>
<organism evidence="2 3">
    <name type="scientific">Colletotrichum cuscutae</name>
    <dbReference type="NCBI Taxonomy" id="1209917"/>
    <lineage>
        <taxon>Eukaryota</taxon>
        <taxon>Fungi</taxon>
        <taxon>Dikarya</taxon>
        <taxon>Ascomycota</taxon>
        <taxon>Pezizomycotina</taxon>
        <taxon>Sordariomycetes</taxon>
        <taxon>Hypocreomycetidae</taxon>
        <taxon>Glomerellales</taxon>
        <taxon>Glomerellaceae</taxon>
        <taxon>Colletotrichum</taxon>
        <taxon>Colletotrichum acutatum species complex</taxon>
    </lineage>
</organism>
<dbReference type="AlphaFoldDB" id="A0AAI9UQY8"/>
<reference evidence="2" key="1">
    <citation type="submission" date="2016-11" db="EMBL/GenBank/DDBJ databases">
        <title>The genome sequence of Colletotrichum cuscutae.</title>
        <authorList>
            <person name="Baroncelli R."/>
        </authorList>
    </citation>
    <scope>NUCLEOTIDE SEQUENCE</scope>
    <source>
        <strain evidence="2">IMI 304802</strain>
    </source>
</reference>
<dbReference type="EMBL" id="MPDP01000269">
    <property type="protein sequence ID" value="KAK1462873.1"/>
    <property type="molecule type" value="Genomic_DNA"/>
</dbReference>
<comment type="caution">
    <text evidence="2">The sequence shown here is derived from an EMBL/GenBank/DDBJ whole genome shotgun (WGS) entry which is preliminary data.</text>
</comment>
<evidence type="ECO:0000256" key="1">
    <source>
        <dbReference type="SAM" id="MobiDB-lite"/>
    </source>
</evidence>